<name>A0A2L1TWI8_9BACL</name>
<dbReference type="EMBL" id="CP019655">
    <property type="protein sequence ID" value="AVF25061.1"/>
    <property type="molecule type" value="Genomic_DNA"/>
</dbReference>
<dbReference type="Proteomes" id="UP000239833">
    <property type="component" value="Chromosome"/>
</dbReference>
<dbReference type="AlphaFoldDB" id="A0A2L1TWI8"/>
<organism evidence="1 3">
    <name type="scientific">Paenibacillus larvae subsp. larvae</name>
    <dbReference type="NCBI Taxonomy" id="147375"/>
    <lineage>
        <taxon>Bacteria</taxon>
        <taxon>Bacillati</taxon>
        <taxon>Bacillota</taxon>
        <taxon>Bacilli</taxon>
        <taxon>Bacillales</taxon>
        <taxon>Paenibacillaceae</taxon>
        <taxon>Paenibacillus</taxon>
    </lineage>
</organism>
<protein>
    <submittedName>
        <fullName evidence="1">Uncharacterized protein</fullName>
    </submittedName>
</protein>
<proteinExistence type="predicted"/>
<dbReference type="RefSeq" id="WP_077996818.1">
    <property type="nucleotide sequence ID" value="NZ_CP019655.1"/>
</dbReference>
<evidence type="ECO:0000313" key="3">
    <source>
        <dbReference type="Proteomes" id="UP000239833"/>
    </source>
</evidence>
<dbReference type="EMBL" id="CP019655">
    <property type="protein sequence ID" value="AVF27121.1"/>
    <property type="molecule type" value="Genomic_DNA"/>
</dbReference>
<evidence type="ECO:0000313" key="2">
    <source>
        <dbReference type="EMBL" id="AVF27121.1"/>
    </source>
</evidence>
<reference evidence="3" key="1">
    <citation type="submission" date="2017-02" db="EMBL/GenBank/DDBJ databases">
        <title>Delineation of Paenibacillus larvae strains originating from foulbrood outbreaks.</title>
        <authorList>
            <person name="Beims H."/>
            <person name="Bunk B."/>
            <person name="Sproeer C."/>
            <person name="Mohr K.I."/>
            <person name="Pradella S."/>
            <person name="Guenther G."/>
            <person name="Rohde M."/>
            <person name="von der Ohe W."/>
            <person name="Steinert M."/>
        </authorList>
    </citation>
    <scope>NUCLEOTIDE SEQUENCE [LARGE SCALE GENOMIC DNA]</scope>
    <source>
        <strain evidence="3">Eric_III</strain>
    </source>
</reference>
<reference evidence="1" key="2">
    <citation type="journal article" date="2020" name="Int. J. Med. Microbiol.">
        <title>Discovery of Paenibacillus larvae ERIC V: Phenotypic and genomic comparison to genotypes ERIC I-IV reveal different inventories of virulence factors which correlate with epidemiological prevalences of American Foulbrood.</title>
        <authorList>
            <person name="Beims H."/>
            <person name="Bunk B."/>
            <person name="Erler S."/>
            <person name="Mohr K.I."/>
            <person name="Sproer C."/>
            <person name="Pradella S."/>
            <person name="Gunther G."/>
            <person name="Rohde M."/>
            <person name="von der Ohe W."/>
            <person name="Steinert M."/>
        </authorList>
    </citation>
    <scope>NUCLEOTIDE SEQUENCE</scope>
    <source>
        <strain evidence="1">Eric_III</strain>
    </source>
</reference>
<accession>A0A2L1TWI8</accession>
<evidence type="ECO:0000313" key="1">
    <source>
        <dbReference type="EMBL" id="AVF25061.1"/>
    </source>
</evidence>
<dbReference type="GeneID" id="64217671"/>
<sequence>MNQLHEQRVREIVQEELKKREATAITIAPNITLSSDVSVEKIAEKINSELEKATEELERSYT</sequence>
<gene>
    <name evidence="1" type="ORF">ERICIII_00854</name>
    <name evidence="2" type="ORF">ERICIII_02994</name>
</gene>